<feature type="chain" id="PRO_5042829476" description="G protein-coupled receptor" evidence="2">
    <location>
        <begin position="20"/>
        <end position="141"/>
    </location>
</feature>
<organism evidence="3 4">
    <name type="scientific">Pristionchus mayeri</name>
    <dbReference type="NCBI Taxonomy" id="1317129"/>
    <lineage>
        <taxon>Eukaryota</taxon>
        <taxon>Metazoa</taxon>
        <taxon>Ecdysozoa</taxon>
        <taxon>Nematoda</taxon>
        <taxon>Chromadorea</taxon>
        <taxon>Rhabditida</taxon>
        <taxon>Rhabditina</taxon>
        <taxon>Diplogasteromorpha</taxon>
        <taxon>Diplogasteroidea</taxon>
        <taxon>Neodiplogasteridae</taxon>
        <taxon>Pristionchus</taxon>
    </lineage>
</organism>
<dbReference type="AlphaFoldDB" id="A0AAN5C823"/>
<dbReference type="PANTHER" id="PTHR34851:SF5">
    <property type="entry name" value="MARVEL DOMAIN-CONTAINING PROTEIN"/>
    <property type="match status" value="1"/>
</dbReference>
<comment type="caution">
    <text evidence="3">The sequence shown here is derived from an EMBL/GenBank/DDBJ whole genome shotgun (WGS) entry which is preliminary data.</text>
</comment>
<evidence type="ECO:0000313" key="3">
    <source>
        <dbReference type="EMBL" id="GMR41013.1"/>
    </source>
</evidence>
<evidence type="ECO:0000313" key="4">
    <source>
        <dbReference type="Proteomes" id="UP001328107"/>
    </source>
</evidence>
<accession>A0AAN5C823</accession>
<feature type="transmembrane region" description="Helical" evidence="1">
    <location>
        <begin position="26"/>
        <end position="47"/>
    </location>
</feature>
<keyword evidence="4" id="KW-1185">Reference proteome</keyword>
<feature type="signal peptide" evidence="2">
    <location>
        <begin position="1"/>
        <end position="19"/>
    </location>
</feature>
<keyword evidence="2" id="KW-0732">Signal</keyword>
<feature type="transmembrane region" description="Helical" evidence="1">
    <location>
        <begin position="94"/>
        <end position="115"/>
    </location>
</feature>
<proteinExistence type="predicted"/>
<dbReference type="PANTHER" id="PTHR34851">
    <property type="entry name" value="PROTEIN CBG05235-RELATED"/>
    <property type="match status" value="1"/>
</dbReference>
<gene>
    <name evidence="3" type="ORF">PMAYCL1PPCAC_11208</name>
</gene>
<protein>
    <recommendedName>
        <fullName evidence="5">G protein-coupled receptor</fullName>
    </recommendedName>
</protein>
<sequence>MIAGGVFWIILLAIQASNARTTTAVAIFMITSNVVQIIVSILVFVSINMERAFMMLPMLVFNIFQIIRTAILIILSIVAFFSPGVAPPLVEGGVIISLAFYGVFIALEVWFFTVFRKCYKYLKENESGGSYGEVEQEEASE</sequence>
<keyword evidence="1" id="KW-1133">Transmembrane helix</keyword>
<dbReference type="Proteomes" id="UP001328107">
    <property type="component" value="Unassembled WGS sequence"/>
</dbReference>
<keyword evidence="1" id="KW-0812">Transmembrane</keyword>
<keyword evidence="1" id="KW-0472">Membrane</keyword>
<feature type="transmembrane region" description="Helical" evidence="1">
    <location>
        <begin position="59"/>
        <end position="82"/>
    </location>
</feature>
<dbReference type="EMBL" id="BTRK01000003">
    <property type="protein sequence ID" value="GMR41013.1"/>
    <property type="molecule type" value="Genomic_DNA"/>
</dbReference>
<name>A0AAN5C823_9BILA</name>
<evidence type="ECO:0008006" key="5">
    <source>
        <dbReference type="Google" id="ProtNLM"/>
    </source>
</evidence>
<evidence type="ECO:0000256" key="1">
    <source>
        <dbReference type="SAM" id="Phobius"/>
    </source>
</evidence>
<reference evidence="4" key="1">
    <citation type="submission" date="2022-10" db="EMBL/GenBank/DDBJ databases">
        <title>Genome assembly of Pristionchus species.</title>
        <authorList>
            <person name="Yoshida K."/>
            <person name="Sommer R.J."/>
        </authorList>
    </citation>
    <scope>NUCLEOTIDE SEQUENCE [LARGE SCALE GENOMIC DNA]</scope>
    <source>
        <strain evidence="4">RS5460</strain>
    </source>
</reference>
<evidence type="ECO:0000256" key="2">
    <source>
        <dbReference type="SAM" id="SignalP"/>
    </source>
</evidence>